<keyword evidence="2" id="KW-0472">Membrane</keyword>
<dbReference type="EMBL" id="RSEB01000003">
    <property type="protein sequence ID" value="RRR99108.1"/>
    <property type="molecule type" value="Genomic_DNA"/>
</dbReference>
<keyword evidence="2" id="KW-1133">Transmembrane helix</keyword>
<feature type="transmembrane region" description="Helical" evidence="2">
    <location>
        <begin position="153"/>
        <end position="173"/>
    </location>
</feature>
<feature type="transmembrane region" description="Helical" evidence="2">
    <location>
        <begin position="219"/>
        <end position="237"/>
    </location>
</feature>
<organism evidence="3 4">
    <name type="scientific">Glycomyces terrestris</name>
    <dbReference type="NCBI Taxonomy" id="2493553"/>
    <lineage>
        <taxon>Bacteria</taxon>
        <taxon>Bacillati</taxon>
        <taxon>Actinomycetota</taxon>
        <taxon>Actinomycetes</taxon>
        <taxon>Glycomycetales</taxon>
        <taxon>Glycomycetaceae</taxon>
        <taxon>Glycomyces</taxon>
    </lineage>
</organism>
<name>A0A426UX77_9ACTN</name>
<evidence type="ECO:0000313" key="3">
    <source>
        <dbReference type="EMBL" id="RRR99108.1"/>
    </source>
</evidence>
<keyword evidence="2" id="KW-0812">Transmembrane</keyword>
<comment type="caution">
    <text evidence="3">The sequence shown here is derived from an EMBL/GenBank/DDBJ whole genome shotgun (WGS) entry which is preliminary data.</text>
</comment>
<feature type="transmembrane region" description="Helical" evidence="2">
    <location>
        <begin position="185"/>
        <end position="207"/>
    </location>
</feature>
<reference evidence="3 4" key="1">
    <citation type="submission" date="2018-12" db="EMBL/GenBank/DDBJ databases">
        <title>Glycomyces sp. YIM 121974 draft genome.</title>
        <authorList>
            <person name="Li Q."/>
        </authorList>
    </citation>
    <scope>NUCLEOTIDE SEQUENCE [LARGE SCALE GENOMIC DNA]</scope>
    <source>
        <strain evidence="3 4">YIM 121974</strain>
    </source>
</reference>
<feature type="compositionally biased region" description="Basic and acidic residues" evidence="1">
    <location>
        <begin position="9"/>
        <end position="20"/>
    </location>
</feature>
<feature type="region of interest" description="Disordered" evidence="1">
    <location>
        <begin position="102"/>
        <end position="123"/>
    </location>
</feature>
<evidence type="ECO:0000256" key="1">
    <source>
        <dbReference type="SAM" id="MobiDB-lite"/>
    </source>
</evidence>
<dbReference type="RefSeq" id="WP_125247627.1">
    <property type="nucleotide sequence ID" value="NZ_RSEB01000003.1"/>
</dbReference>
<evidence type="ECO:0000256" key="2">
    <source>
        <dbReference type="SAM" id="Phobius"/>
    </source>
</evidence>
<dbReference type="Proteomes" id="UP000277256">
    <property type="component" value="Unassembled WGS sequence"/>
</dbReference>
<dbReference type="OrthoDB" id="5186678at2"/>
<keyword evidence="4" id="KW-1185">Reference proteome</keyword>
<protein>
    <submittedName>
        <fullName evidence="3">Uncharacterized protein</fullName>
    </submittedName>
</protein>
<proteinExistence type="predicted"/>
<accession>A0A426UX77</accession>
<evidence type="ECO:0000313" key="4">
    <source>
        <dbReference type="Proteomes" id="UP000277256"/>
    </source>
</evidence>
<feature type="region of interest" description="Disordered" evidence="1">
    <location>
        <begin position="1"/>
        <end position="25"/>
    </location>
</feature>
<dbReference type="AlphaFoldDB" id="A0A426UX77"/>
<sequence>MTDSATTDRTGRAAEARAPESRAGGYAEAVAAYLKDRADADAEIRAADAAYRDETAKLAAAVAAARTARDDANRSSVEAATLVAETDKAVAILWRSLGDFVGHRRTGPTPPAGEPDPEPDAERVRTRLERSGRLLALARQGELPIEAPRHTEATAAGIGAATGALAVAVALAVLRADDTAVRQAFATLTLFLGVATGPIVLGVWLSWQYRVRPRPGQTLACVGAAVFAVSALAGFFLRGL</sequence>
<gene>
    <name evidence="3" type="ORF">EIW28_10155</name>
</gene>